<keyword evidence="3" id="KW-0175">Coiled coil</keyword>
<evidence type="ECO:0000313" key="9">
    <source>
        <dbReference type="Proteomes" id="UP000177907"/>
    </source>
</evidence>
<dbReference type="Pfam" id="PF25967">
    <property type="entry name" value="RND-MFP_C"/>
    <property type="match status" value="1"/>
</dbReference>
<proteinExistence type="inferred from homology"/>
<dbReference type="GO" id="GO:0030313">
    <property type="term" value="C:cell envelope"/>
    <property type="evidence" value="ECO:0007669"/>
    <property type="project" value="UniProtKB-SubCell"/>
</dbReference>
<feature type="domain" description="Multidrug resistance protein MdtA-like barrel-sandwich hybrid" evidence="5">
    <location>
        <begin position="67"/>
        <end position="413"/>
    </location>
</feature>
<keyword evidence="4" id="KW-0812">Transmembrane</keyword>
<feature type="domain" description="Multidrug resistance protein MdtA-like C-terminal permuted SH3" evidence="6">
    <location>
        <begin position="499"/>
        <end position="557"/>
    </location>
</feature>
<keyword evidence="4" id="KW-1133">Transmembrane helix</keyword>
<evidence type="ECO:0000256" key="1">
    <source>
        <dbReference type="ARBA" id="ARBA00004196"/>
    </source>
</evidence>
<dbReference type="Gene3D" id="2.40.420.20">
    <property type="match status" value="1"/>
</dbReference>
<feature type="domain" description="YknX-like beta-barrel" evidence="7">
    <location>
        <begin position="423"/>
        <end position="491"/>
    </location>
</feature>
<dbReference type="InterPro" id="IPR058625">
    <property type="entry name" value="MdtA-like_BSH"/>
</dbReference>
<evidence type="ECO:0000259" key="7">
    <source>
        <dbReference type="Pfam" id="PF25990"/>
    </source>
</evidence>
<dbReference type="EMBL" id="MFQZ01000010">
    <property type="protein sequence ID" value="OGH87638.1"/>
    <property type="molecule type" value="Genomic_DNA"/>
</dbReference>
<dbReference type="InterPro" id="IPR058627">
    <property type="entry name" value="MdtA-like_C"/>
</dbReference>
<comment type="similarity">
    <text evidence="2">Belongs to the membrane fusion protein (MFP) (TC 8.A.1) family.</text>
</comment>
<feature type="transmembrane region" description="Helical" evidence="4">
    <location>
        <begin position="12"/>
        <end position="30"/>
    </location>
</feature>
<dbReference type="PANTHER" id="PTHR32347">
    <property type="entry name" value="EFFLUX SYSTEM COMPONENT YKNX-RELATED"/>
    <property type="match status" value="1"/>
</dbReference>
<dbReference type="InterPro" id="IPR058636">
    <property type="entry name" value="Beta-barrel_YknX"/>
</dbReference>
<evidence type="ECO:0000259" key="6">
    <source>
        <dbReference type="Pfam" id="PF25967"/>
    </source>
</evidence>
<dbReference type="GO" id="GO:0022857">
    <property type="term" value="F:transmembrane transporter activity"/>
    <property type="evidence" value="ECO:0007669"/>
    <property type="project" value="InterPro"/>
</dbReference>
<dbReference type="InterPro" id="IPR006143">
    <property type="entry name" value="RND_pump_MFP"/>
</dbReference>
<evidence type="ECO:0000259" key="5">
    <source>
        <dbReference type="Pfam" id="PF25917"/>
    </source>
</evidence>
<evidence type="ECO:0000256" key="2">
    <source>
        <dbReference type="ARBA" id="ARBA00009477"/>
    </source>
</evidence>
<keyword evidence="4" id="KW-0472">Membrane</keyword>
<evidence type="ECO:0000256" key="4">
    <source>
        <dbReference type="SAM" id="Phobius"/>
    </source>
</evidence>
<protein>
    <recommendedName>
        <fullName evidence="10">Membrane fusion protein biotin-lipoyl like domain-containing protein</fullName>
    </recommendedName>
</protein>
<dbReference type="STRING" id="1798704.A3J93_03915"/>
<dbReference type="Pfam" id="PF25917">
    <property type="entry name" value="BSH_RND"/>
    <property type="match status" value="1"/>
</dbReference>
<dbReference type="NCBIfam" id="TIGR01730">
    <property type="entry name" value="RND_mfp"/>
    <property type="match status" value="1"/>
</dbReference>
<reference evidence="8 9" key="1">
    <citation type="journal article" date="2016" name="Nat. Commun.">
        <title>Thousands of microbial genomes shed light on interconnected biogeochemical processes in an aquifer system.</title>
        <authorList>
            <person name="Anantharaman K."/>
            <person name="Brown C.T."/>
            <person name="Hug L.A."/>
            <person name="Sharon I."/>
            <person name="Castelle C.J."/>
            <person name="Probst A.J."/>
            <person name="Thomas B.C."/>
            <person name="Singh A."/>
            <person name="Wilkins M.J."/>
            <person name="Karaoz U."/>
            <person name="Brodie E.L."/>
            <person name="Williams K.H."/>
            <person name="Hubbard S.S."/>
            <person name="Banfield J.F."/>
        </authorList>
    </citation>
    <scope>NUCLEOTIDE SEQUENCE [LARGE SCALE GENOMIC DNA]</scope>
</reference>
<dbReference type="InterPro" id="IPR050465">
    <property type="entry name" value="UPF0194_transport"/>
</dbReference>
<gene>
    <name evidence="8" type="ORF">A3J93_03915</name>
</gene>
<accession>A0A1F6NUU1</accession>
<comment type="caution">
    <text evidence="8">The sequence shown here is derived from an EMBL/GenBank/DDBJ whole genome shotgun (WGS) entry which is preliminary data.</text>
</comment>
<evidence type="ECO:0000313" key="8">
    <source>
        <dbReference type="EMBL" id="OGH87638.1"/>
    </source>
</evidence>
<dbReference type="AlphaFoldDB" id="A0A1F6NUU1"/>
<dbReference type="GO" id="GO:0016020">
    <property type="term" value="C:membrane"/>
    <property type="evidence" value="ECO:0007669"/>
    <property type="project" value="InterPro"/>
</dbReference>
<dbReference type="Gene3D" id="2.40.30.170">
    <property type="match status" value="1"/>
</dbReference>
<sequence>MQKIFGWMLRHKLRVGLIILVIGVIGYFGWNKFFPPTVTIRYVEGVIERGVLSTTVSGSGQVSATSQVDLKPKASGDVIAVNVKVGQEVKVGTLLLSLNARDALKAVRDAQDSLETAQLSLAKLKAPTDALSLLQSENSLAQAKESLLSYQNSLIKSYEDGFNTVTNAFLDLPTLITGLDGLLLDYDFENYSNVNNADWYLNGGINSDRENEYKMRAYHDDVFTSYTKARTAYEASFANYKTTSRASSTSTIEALILETYETTKLIADAVKNYSNFIDAVKDSIQNNSNFSVPATVGTHQTTLSGYTGKTNSHLSNLLSIKSAIETAKNNIVNTTRGIAEKTISFADLQTGPDALDLRTQEISVKQKQNALLDAQINLSDYSVRAPFSGVIAALTAKKGDSISSGSSVGTLITTQQQAIIAFNEIDVAKVKVGQKASLTFDAVEALTITGEVAEVDTIGAVTQGVVSYNVKIVFDVQDERVKPGMTVSVNIILASKPDVLLVSSGAVKFGGGKNYVEQLDATGASVKKEVVIGESNDTQTEIVSGLNEGDKIITQTISLAVTTAPTATGGGGFGGSNAAGAAFRVLR</sequence>
<comment type="subcellular location">
    <subcellularLocation>
        <location evidence="1">Cell envelope</location>
    </subcellularLocation>
</comment>
<dbReference type="Pfam" id="PF25990">
    <property type="entry name" value="Beta-barrel_YknX"/>
    <property type="match status" value="1"/>
</dbReference>
<organism evidence="8 9">
    <name type="scientific">Candidatus Magasanikbacteria bacterium RIFOXYC2_FULL_42_28</name>
    <dbReference type="NCBI Taxonomy" id="1798704"/>
    <lineage>
        <taxon>Bacteria</taxon>
        <taxon>Candidatus Magasanikiibacteriota</taxon>
    </lineage>
</organism>
<dbReference type="Gene3D" id="1.10.287.470">
    <property type="entry name" value="Helix hairpin bin"/>
    <property type="match status" value="1"/>
</dbReference>
<dbReference type="Proteomes" id="UP000177907">
    <property type="component" value="Unassembled WGS sequence"/>
</dbReference>
<evidence type="ECO:0000256" key="3">
    <source>
        <dbReference type="ARBA" id="ARBA00023054"/>
    </source>
</evidence>
<dbReference type="Gene3D" id="2.40.50.100">
    <property type="match status" value="1"/>
</dbReference>
<evidence type="ECO:0008006" key="10">
    <source>
        <dbReference type="Google" id="ProtNLM"/>
    </source>
</evidence>
<name>A0A1F6NUU1_9BACT</name>
<dbReference type="PANTHER" id="PTHR32347:SF23">
    <property type="entry name" value="BLL5650 PROTEIN"/>
    <property type="match status" value="1"/>
</dbReference>
<dbReference type="SUPFAM" id="SSF111369">
    <property type="entry name" value="HlyD-like secretion proteins"/>
    <property type="match status" value="2"/>
</dbReference>